<organism evidence="13 14">
    <name type="scientific">Devosia neptuniae</name>
    <dbReference type="NCBI Taxonomy" id="191302"/>
    <lineage>
        <taxon>Bacteria</taxon>
        <taxon>Pseudomonadati</taxon>
        <taxon>Pseudomonadota</taxon>
        <taxon>Alphaproteobacteria</taxon>
        <taxon>Hyphomicrobiales</taxon>
        <taxon>Devosiaceae</taxon>
        <taxon>Devosia</taxon>
    </lineage>
</organism>
<feature type="coiled-coil region" evidence="10">
    <location>
        <begin position="645"/>
        <end position="739"/>
    </location>
</feature>
<dbReference type="Gene3D" id="3.30.565.10">
    <property type="entry name" value="Histidine kinase-like ATPase, C-terminal domain"/>
    <property type="match status" value="1"/>
</dbReference>
<dbReference type="InterPro" id="IPR011102">
    <property type="entry name" value="Sig_transdc_His_kinase_HWE"/>
</dbReference>
<dbReference type="Gene3D" id="3.40.50.180">
    <property type="entry name" value="Methylesterase CheB, C-terminal domain"/>
    <property type="match status" value="1"/>
</dbReference>
<dbReference type="Pfam" id="PF07536">
    <property type="entry name" value="HWE_HK"/>
    <property type="match status" value="1"/>
</dbReference>
<dbReference type="NCBIfam" id="TIGR00229">
    <property type="entry name" value="sensory_box"/>
    <property type="match status" value="1"/>
</dbReference>
<dbReference type="InterPro" id="IPR035965">
    <property type="entry name" value="PAS-like_dom_sf"/>
</dbReference>
<keyword evidence="9" id="KW-0145">Chemotaxis</keyword>
<keyword evidence="10" id="KW-0175">Coiled coil</keyword>
<evidence type="ECO:0000313" key="14">
    <source>
        <dbReference type="Proteomes" id="UP001061862"/>
    </source>
</evidence>
<dbReference type="InterPro" id="IPR000014">
    <property type="entry name" value="PAS"/>
</dbReference>
<dbReference type="InterPro" id="IPR036890">
    <property type="entry name" value="HATPase_C_sf"/>
</dbReference>
<dbReference type="EC" id="2.7.13.3" evidence="2"/>
<dbReference type="SUPFAM" id="SSF47757">
    <property type="entry name" value="Chemotaxis receptor methyltransferase CheR, N-terminal domain"/>
    <property type="match status" value="1"/>
</dbReference>
<evidence type="ECO:0000313" key="13">
    <source>
        <dbReference type="EMBL" id="UXN72090.1"/>
    </source>
</evidence>
<dbReference type="SMART" id="SM00911">
    <property type="entry name" value="HWE_HK"/>
    <property type="match status" value="1"/>
</dbReference>
<dbReference type="Gene3D" id="3.40.50.150">
    <property type="entry name" value="Vaccinia Virus protein VP39"/>
    <property type="match status" value="1"/>
</dbReference>
<dbReference type="InterPro" id="IPR000780">
    <property type="entry name" value="CheR_MeTrfase"/>
</dbReference>
<dbReference type="PRINTS" id="PR00996">
    <property type="entry name" value="CHERMTFRASE"/>
</dbReference>
<dbReference type="InterPro" id="IPR022642">
    <property type="entry name" value="CheR_C"/>
</dbReference>
<protein>
    <recommendedName>
        <fullName evidence="3">Blue-light-activated histidine kinase</fullName>
        <ecNumber evidence="2">2.7.13.3</ecNumber>
    </recommendedName>
</protein>
<dbReference type="InterPro" id="IPR022641">
    <property type="entry name" value="CheR_N"/>
</dbReference>
<dbReference type="EMBL" id="CP104965">
    <property type="protein sequence ID" value="UXN72090.1"/>
    <property type="molecule type" value="Genomic_DNA"/>
</dbReference>
<keyword evidence="7" id="KW-0418">Kinase</keyword>
<evidence type="ECO:0000256" key="8">
    <source>
        <dbReference type="ARBA" id="ARBA00022840"/>
    </source>
</evidence>
<keyword evidence="14" id="KW-1185">Reference proteome</keyword>
<dbReference type="PANTHER" id="PTHR24422:SF27">
    <property type="entry name" value="PROTEIN-GLUTAMATE O-METHYLTRANSFERASE"/>
    <property type="match status" value="1"/>
</dbReference>
<evidence type="ECO:0000256" key="2">
    <source>
        <dbReference type="ARBA" id="ARBA00012438"/>
    </source>
</evidence>
<dbReference type="Pfam" id="PF13596">
    <property type="entry name" value="PAS_10"/>
    <property type="match status" value="1"/>
</dbReference>
<feature type="active site" evidence="9">
    <location>
        <position position="15"/>
    </location>
</feature>
<dbReference type="SUPFAM" id="SSF53335">
    <property type="entry name" value="S-adenosyl-L-methionine-dependent methyltransferases"/>
    <property type="match status" value="1"/>
</dbReference>
<dbReference type="Proteomes" id="UP001061862">
    <property type="component" value="Chromosome"/>
</dbReference>
<dbReference type="Pfam" id="PF03705">
    <property type="entry name" value="CheR_N"/>
    <property type="match status" value="1"/>
</dbReference>
<keyword evidence="8" id="KW-0067">ATP-binding</keyword>
<dbReference type="CDD" id="cd16434">
    <property type="entry name" value="CheB-CheR_fusion"/>
    <property type="match status" value="1"/>
</dbReference>
<name>A0ABY6CIQ1_9HYPH</name>
<dbReference type="Pfam" id="PF01339">
    <property type="entry name" value="CheB_methylest"/>
    <property type="match status" value="1"/>
</dbReference>
<feature type="domain" description="CheB-type methylesterase" evidence="11">
    <location>
        <begin position="9"/>
        <end position="194"/>
    </location>
</feature>
<dbReference type="Gene3D" id="3.30.450.20">
    <property type="entry name" value="PAS domain"/>
    <property type="match status" value="1"/>
</dbReference>
<sequence>MTDAQKFPVVGIGASAGGIAAMEGFFKGLPDRCGMAFVVVTHLNPEHESLLHEVIARFTAMPVRVVEQDALVEPDTVYVMPPNGIVTIDDGLLRLREPDPVHRERKPIDIFFASLATQYGEYAIGIVLSGGDGDGTLGVKAIKERGGLTVAQTADQYGPTTPSMPQSAISSGLIDIEAKADEMGQKLIDYAASFDVLENLTLHEGEQQEGAIERAKAEIYAVLRSHSGHDFSGYKSKTFLRRVRRRMQVRQLTSLEGYVELLKREAPEVMNLFRDLLINVTNFFRDADAFKLLEQTVIPRLFEGKTAGDTIRVWVPGCATGEEVFSIGILMREYMDKISSPPPRVQIFATDIDEAALSVARLARYPEALLGGLSPERRQRFFHLDGASYVLSNDVRELCIFSPHSVIRDPPFSRMDLVSCRNLLIYFGPDIQSRVIPTFHYSLRPGGYLFLGTSEGIGQHGDLFALIDKKQRIFQAREHVQPAPRLLSLVGESRTGLFPGGRERPAQATYPLRQAVEAQVLERFAPPHVVVNGDGDVVYYSARTGRFLEPSPGAPSRQLLTMARRDLRLELRSALREAVEAQRAVIKPDLPLDDDAGRVQLVTITVEPMLERGNGEPLYLVLFNVTGPARTRSDTDVASQGVDGLLDLDRELRDTRERLQSTIEEYETAVEELKSSNEELVSVNEEAQSTNEELEASKEEMQSLNEELNTINTELIGKVEELDRANNDLKNLFESAQIATVFLDRNLVIRNFTPAASAFFNLRVSDVGRPLTDLANRLEYPDLKAHIEQVFATGKLIEHQLPRDGERRHYLVRLMPYREEAKTIQGVVVSLTDVTTLAEAEEHQQVLISELNHRVKNMLAVVISIVNSTLDGAPDHPAHDALVGRLRAMARAYSALSRVKWSEVALADILRDETEHFGQEHFTSSGPDVRLNAQQALSLGMVLHELATNAAKYGALTMPNGTVSVSWNKTGPDLFIEWQEHEGPAVSPPSATGFGLSLLEGEIGYRHGGTVETIFDPAGLIVRIKLPDSR</sequence>
<keyword evidence="5" id="KW-0808">Transferase</keyword>
<dbReference type="InterPro" id="IPR050903">
    <property type="entry name" value="Bact_Chemotaxis_MeTrfase"/>
</dbReference>
<dbReference type="PROSITE" id="PS50122">
    <property type="entry name" value="CHEB"/>
    <property type="match status" value="1"/>
</dbReference>
<evidence type="ECO:0000256" key="7">
    <source>
        <dbReference type="ARBA" id="ARBA00022777"/>
    </source>
</evidence>
<evidence type="ECO:0000256" key="6">
    <source>
        <dbReference type="ARBA" id="ARBA00022741"/>
    </source>
</evidence>
<evidence type="ECO:0000256" key="4">
    <source>
        <dbReference type="ARBA" id="ARBA00022553"/>
    </source>
</evidence>
<gene>
    <name evidence="13" type="ORF">N8A98_08150</name>
</gene>
<evidence type="ECO:0000259" key="11">
    <source>
        <dbReference type="PROSITE" id="PS50122"/>
    </source>
</evidence>
<evidence type="ECO:0000256" key="9">
    <source>
        <dbReference type="PROSITE-ProRule" id="PRU00050"/>
    </source>
</evidence>
<dbReference type="SUPFAM" id="SSF55785">
    <property type="entry name" value="PYP-like sensor domain (PAS domain)"/>
    <property type="match status" value="1"/>
</dbReference>
<dbReference type="InterPro" id="IPR035909">
    <property type="entry name" value="CheB_C"/>
</dbReference>
<evidence type="ECO:0000256" key="3">
    <source>
        <dbReference type="ARBA" id="ARBA00021740"/>
    </source>
</evidence>
<proteinExistence type="predicted"/>
<dbReference type="SMART" id="SM00091">
    <property type="entry name" value="PAS"/>
    <property type="match status" value="2"/>
</dbReference>
<evidence type="ECO:0000256" key="10">
    <source>
        <dbReference type="SAM" id="Coils"/>
    </source>
</evidence>
<accession>A0ABY6CIQ1</accession>
<keyword evidence="9" id="KW-0378">Hydrolase</keyword>
<feature type="active site" evidence="9">
    <location>
        <position position="42"/>
    </location>
</feature>
<dbReference type="InterPro" id="IPR029063">
    <property type="entry name" value="SAM-dependent_MTases_sf"/>
</dbReference>
<feature type="domain" description="CheR-type methyltransferase" evidence="12">
    <location>
        <begin position="222"/>
        <end position="457"/>
    </location>
</feature>
<keyword evidence="6" id="KW-0547">Nucleotide-binding</keyword>
<reference evidence="13 14" key="1">
    <citation type="submission" date="2022-09" db="EMBL/GenBank/DDBJ databases">
        <title>Interaction between co-microsymbionts with complementary sets of symbiotic genes in legume-rhizobium systems.</title>
        <authorList>
            <person name="Safronova V."/>
            <person name="Sazanova A."/>
            <person name="Afonin A."/>
            <person name="Chirak E."/>
        </authorList>
    </citation>
    <scope>NUCLEOTIDE SEQUENCE [LARGE SCALE GENOMIC DNA]</scope>
    <source>
        <strain evidence="13 14">A18/4-1</strain>
    </source>
</reference>
<evidence type="ECO:0000259" key="12">
    <source>
        <dbReference type="PROSITE" id="PS50123"/>
    </source>
</evidence>
<keyword evidence="4" id="KW-0597">Phosphoprotein</keyword>
<evidence type="ECO:0000256" key="5">
    <source>
        <dbReference type="ARBA" id="ARBA00022679"/>
    </source>
</evidence>
<dbReference type="SMART" id="SM00138">
    <property type="entry name" value="MeTrc"/>
    <property type="match status" value="1"/>
</dbReference>
<feature type="active site" evidence="9">
    <location>
        <position position="134"/>
    </location>
</feature>
<dbReference type="SUPFAM" id="SSF55874">
    <property type="entry name" value="ATPase domain of HSP90 chaperone/DNA topoisomerase II/histidine kinase"/>
    <property type="match status" value="1"/>
</dbReference>
<evidence type="ECO:0000256" key="1">
    <source>
        <dbReference type="ARBA" id="ARBA00000085"/>
    </source>
</evidence>
<dbReference type="PANTHER" id="PTHR24422">
    <property type="entry name" value="CHEMOTAXIS PROTEIN METHYLTRANSFERASE"/>
    <property type="match status" value="1"/>
</dbReference>
<dbReference type="SUPFAM" id="SSF52738">
    <property type="entry name" value="Methylesterase CheB, C-terminal domain"/>
    <property type="match status" value="1"/>
</dbReference>
<dbReference type="CDD" id="cd02440">
    <property type="entry name" value="AdoMet_MTases"/>
    <property type="match status" value="1"/>
</dbReference>
<dbReference type="PROSITE" id="PS50123">
    <property type="entry name" value="CHER"/>
    <property type="match status" value="1"/>
</dbReference>
<dbReference type="Pfam" id="PF01739">
    <property type="entry name" value="CheR"/>
    <property type="match status" value="1"/>
</dbReference>
<dbReference type="InterPro" id="IPR000673">
    <property type="entry name" value="Sig_transdc_resp-reg_Me-estase"/>
</dbReference>
<comment type="catalytic activity">
    <reaction evidence="1">
        <text>ATP + protein L-histidine = ADP + protein N-phospho-L-histidine.</text>
        <dbReference type="EC" id="2.7.13.3"/>
    </reaction>
</comment>